<dbReference type="GO" id="GO:0005634">
    <property type="term" value="C:nucleus"/>
    <property type="evidence" value="ECO:0007669"/>
    <property type="project" value="UniProtKB-SubCell"/>
</dbReference>
<evidence type="ECO:0000259" key="14">
    <source>
        <dbReference type="PROSITE" id="PS50174"/>
    </source>
</evidence>
<dbReference type="SMART" id="SM00443">
    <property type="entry name" value="G_patch"/>
    <property type="match status" value="1"/>
</dbReference>
<dbReference type="AlphaFoldDB" id="A0AAV6H5X6"/>
<protein>
    <recommendedName>
        <fullName evidence="2">Zinc finger CCCH-type with G patch domain-containing protein</fullName>
    </recommendedName>
</protein>
<dbReference type="Pfam" id="PF01585">
    <property type="entry name" value="G-patch"/>
    <property type="match status" value="1"/>
</dbReference>
<evidence type="ECO:0000256" key="2">
    <source>
        <dbReference type="ARBA" id="ARBA00022414"/>
    </source>
</evidence>
<keyword evidence="4 11" id="KW-0479">Metal-binding</keyword>
<comment type="caution">
    <text evidence="15">The sequence shown here is derived from an EMBL/GenBank/DDBJ whole genome shotgun (WGS) entry which is preliminary data.</text>
</comment>
<evidence type="ECO:0000256" key="12">
    <source>
        <dbReference type="SAM" id="MobiDB-lite"/>
    </source>
</evidence>
<feature type="region of interest" description="Disordered" evidence="12">
    <location>
        <begin position="305"/>
        <end position="325"/>
    </location>
</feature>
<evidence type="ECO:0000256" key="8">
    <source>
        <dbReference type="ARBA" id="ARBA00023125"/>
    </source>
</evidence>
<dbReference type="GO" id="GO:0001227">
    <property type="term" value="F:DNA-binding transcription repressor activity, RNA polymerase II-specific"/>
    <property type="evidence" value="ECO:0007669"/>
    <property type="project" value="TreeGrafter"/>
</dbReference>
<sequence>MSHTHLQGLLHSAGPVDKLLSSPAMDEGTLVASIQTYSGQLQQVEAALAAGVDPEQRADLLQLRGDLQQLVELTESSLLSLRKSQLLASLEEHTEALQGHTEQSQLLANHLGAANTDSQQGHTELGEHGDECASFYSELTGLGGDSHSSAPAREDHGEEEEEEEEVISSGSKVRAPYRTSWGTLEYHNAMVMDAEPAEEGEELVRVLYLHPTHRAMKPCPFYLEDKCRFPDNCRFSHGEVVAVAELRDFLEADLSELEEGSSCLARHDDGVWYPAKITELKGGVYKVKFDSLLLKEAELEADGVIPPMRTDDPVSSQSESEEDADAGFAKVVDSVDTGWTAVNCSEFGGWEVHTRGIGSRLLMKMGYEQGKGLGKGLEGRVEPVQAVVVPRGAAALAECGELTRALASQVRRPKPPGGAATGPRKRLRRKRGGGGEPNVFDFLNAKLGPAQGRSSGPAAAAAPRDAYRGRQSDKRAMNVQLFQATERVAQTQKEIQELTHSLKRKAGRDAAVVSRLEEKLAAAQKRLVQQKSQEQLLQSQRKRADTHKNMTEF</sequence>
<evidence type="ECO:0000313" key="16">
    <source>
        <dbReference type="Proteomes" id="UP000823561"/>
    </source>
</evidence>
<name>A0AAV6H5X6_9TELE</name>
<feature type="compositionally biased region" description="Acidic residues" evidence="12">
    <location>
        <begin position="157"/>
        <end position="166"/>
    </location>
</feature>
<evidence type="ECO:0000259" key="13">
    <source>
        <dbReference type="PROSITE" id="PS50103"/>
    </source>
</evidence>
<evidence type="ECO:0000256" key="9">
    <source>
        <dbReference type="ARBA" id="ARBA00023163"/>
    </source>
</evidence>
<dbReference type="GO" id="GO:0008270">
    <property type="term" value="F:zinc ion binding"/>
    <property type="evidence" value="ECO:0007669"/>
    <property type="project" value="UniProtKB-KW"/>
</dbReference>
<keyword evidence="9" id="KW-0804">Transcription</keyword>
<evidence type="ECO:0000256" key="4">
    <source>
        <dbReference type="ARBA" id="ARBA00022723"/>
    </source>
</evidence>
<evidence type="ECO:0000256" key="7">
    <source>
        <dbReference type="ARBA" id="ARBA00023015"/>
    </source>
</evidence>
<dbReference type="InterPro" id="IPR000571">
    <property type="entry name" value="Znf_CCCH"/>
</dbReference>
<dbReference type="PROSITE" id="PS50174">
    <property type="entry name" value="G_PATCH"/>
    <property type="match status" value="1"/>
</dbReference>
<keyword evidence="8" id="KW-0238">DNA-binding</keyword>
<comment type="subcellular location">
    <subcellularLocation>
        <location evidence="1">Nucleus</location>
    </subcellularLocation>
</comment>
<feature type="compositionally biased region" description="Low complexity" evidence="12">
    <location>
        <begin position="448"/>
        <end position="464"/>
    </location>
</feature>
<evidence type="ECO:0000256" key="6">
    <source>
        <dbReference type="ARBA" id="ARBA00022833"/>
    </source>
</evidence>
<keyword evidence="16" id="KW-1185">Reference proteome</keyword>
<keyword evidence="5 11" id="KW-0863">Zinc-finger</keyword>
<feature type="region of interest" description="Disordered" evidence="12">
    <location>
        <begin position="528"/>
        <end position="553"/>
    </location>
</feature>
<accession>A0AAV6H5X6</accession>
<feature type="domain" description="C3H1-type" evidence="13">
    <location>
        <begin position="214"/>
        <end position="240"/>
    </location>
</feature>
<dbReference type="CDD" id="cd20384">
    <property type="entry name" value="Tudor_ZGPAT"/>
    <property type="match status" value="1"/>
</dbReference>
<dbReference type="InterPro" id="IPR041367">
    <property type="entry name" value="Znf-CCCH_4"/>
</dbReference>
<dbReference type="Gene3D" id="2.30.30.1190">
    <property type="match status" value="1"/>
</dbReference>
<dbReference type="Gene3D" id="2.30.30.140">
    <property type="match status" value="1"/>
</dbReference>
<evidence type="ECO:0000256" key="1">
    <source>
        <dbReference type="ARBA" id="ARBA00004123"/>
    </source>
</evidence>
<dbReference type="PANTHER" id="PTHR46297">
    <property type="entry name" value="ZINC FINGER CCCH-TYPE WITH G PATCH DOMAIN-CONTAINING PROTEIN"/>
    <property type="match status" value="1"/>
</dbReference>
<dbReference type="GO" id="GO:0000978">
    <property type="term" value="F:RNA polymerase II cis-regulatory region sequence-specific DNA binding"/>
    <property type="evidence" value="ECO:0007669"/>
    <property type="project" value="TreeGrafter"/>
</dbReference>
<feature type="compositionally biased region" description="Low complexity" evidence="12">
    <location>
        <begin position="529"/>
        <end position="539"/>
    </location>
</feature>
<keyword evidence="7" id="KW-0805">Transcription regulation</keyword>
<keyword evidence="3" id="KW-0678">Repressor</keyword>
<keyword evidence="10" id="KW-0539">Nucleus</keyword>
<dbReference type="PROSITE" id="PS50103">
    <property type="entry name" value="ZF_C3H1"/>
    <property type="match status" value="1"/>
</dbReference>
<dbReference type="PANTHER" id="PTHR46297:SF1">
    <property type="entry name" value="ZINC FINGER CCCH-TYPE WITH G PATCH DOMAIN-CONTAINING PROTEIN"/>
    <property type="match status" value="1"/>
</dbReference>
<dbReference type="Proteomes" id="UP000823561">
    <property type="component" value="Chromosome 4"/>
</dbReference>
<dbReference type="Pfam" id="PF18044">
    <property type="entry name" value="zf-CCCH_4"/>
    <property type="match status" value="1"/>
</dbReference>
<evidence type="ECO:0000256" key="11">
    <source>
        <dbReference type="PROSITE-ProRule" id="PRU00723"/>
    </source>
</evidence>
<evidence type="ECO:0000313" key="15">
    <source>
        <dbReference type="EMBL" id="KAG5282723.1"/>
    </source>
</evidence>
<gene>
    <name evidence="15" type="ORF">AALO_G00059160</name>
</gene>
<evidence type="ECO:0000256" key="3">
    <source>
        <dbReference type="ARBA" id="ARBA00022491"/>
    </source>
</evidence>
<feature type="zinc finger region" description="C3H1-type" evidence="11">
    <location>
        <begin position="214"/>
        <end position="240"/>
    </location>
</feature>
<dbReference type="InterPro" id="IPR000467">
    <property type="entry name" value="G_patch_dom"/>
</dbReference>
<feature type="compositionally biased region" description="Basic residues" evidence="12">
    <location>
        <begin position="423"/>
        <end position="432"/>
    </location>
</feature>
<organism evidence="15 16">
    <name type="scientific">Alosa alosa</name>
    <name type="common">allis shad</name>
    <dbReference type="NCBI Taxonomy" id="278164"/>
    <lineage>
        <taxon>Eukaryota</taxon>
        <taxon>Metazoa</taxon>
        <taxon>Chordata</taxon>
        <taxon>Craniata</taxon>
        <taxon>Vertebrata</taxon>
        <taxon>Euteleostomi</taxon>
        <taxon>Actinopterygii</taxon>
        <taxon>Neopterygii</taxon>
        <taxon>Teleostei</taxon>
        <taxon>Clupei</taxon>
        <taxon>Clupeiformes</taxon>
        <taxon>Clupeoidei</taxon>
        <taxon>Clupeidae</taxon>
        <taxon>Alosa</taxon>
    </lineage>
</organism>
<proteinExistence type="predicted"/>
<feature type="domain" description="G-patch" evidence="14">
    <location>
        <begin position="354"/>
        <end position="401"/>
    </location>
</feature>
<feature type="compositionally biased region" description="Basic and acidic residues" evidence="12">
    <location>
        <begin position="542"/>
        <end position="553"/>
    </location>
</feature>
<keyword evidence="6 11" id="KW-0862">Zinc</keyword>
<reference evidence="15" key="1">
    <citation type="submission" date="2020-10" db="EMBL/GenBank/DDBJ databases">
        <title>Chromosome-scale genome assembly of the Allis shad, Alosa alosa.</title>
        <authorList>
            <person name="Margot Z."/>
            <person name="Christophe K."/>
            <person name="Cabau C."/>
            <person name="Louis A."/>
            <person name="Berthelot C."/>
            <person name="Parey E."/>
            <person name="Roest Crollius H."/>
            <person name="Montfort J."/>
            <person name="Robinson-Rechavi M."/>
            <person name="Bucao C."/>
            <person name="Bouchez O."/>
            <person name="Gislard M."/>
            <person name="Lluch J."/>
            <person name="Milhes M."/>
            <person name="Lampietro C."/>
            <person name="Lopez Roques C."/>
            <person name="Donnadieu C."/>
            <person name="Braasch I."/>
            <person name="Desvignes T."/>
            <person name="Postlethwait J."/>
            <person name="Bobe J."/>
            <person name="Guiguen Y."/>
        </authorList>
    </citation>
    <scope>NUCLEOTIDE SEQUENCE</scope>
    <source>
        <strain evidence="15">M-15738</strain>
        <tissue evidence="15">Blood</tissue>
    </source>
</reference>
<feature type="region of interest" description="Disordered" evidence="12">
    <location>
        <begin position="137"/>
        <end position="172"/>
    </location>
</feature>
<evidence type="ECO:0000256" key="5">
    <source>
        <dbReference type="ARBA" id="ARBA00022771"/>
    </source>
</evidence>
<evidence type="ECO:0000256" key="10">
    <source>
        <dbReference type="ARBA" id="ARBA00023242"/>
    </source>
</evidence>
<dbReference type="EMBL" id="JADWDJ010000004">
    <property type="protein sequence ID" value="KAG5282723.1"/>
    <property type="molecule type" value="Genomic_DNA"/>
</dbReference>
<feature type="region of interest" description="Disordered" evidence="12">
    <location>
        <begin position="408"/>
        <end position="473"/>
    </location>
</feature>